<evidence type="ECO:0000313" key="12">
    <source>
        <dbReference type="Ensembl" id="ENSGWIP00000041084.1"/>
    </source>
</evidence>
<dbReference type="InterPro" id="IPR001073">
    <property type="entry name" value="C1q_dom"/>
</dbReference>
<dbReference type="AlphaFoldDB" id="A0A8C5H9F1"/>
<dbReference type="PRINTS" id="PR00007">
    <property type="entry name" value="COMPLEMNTC1Q"/>
</dbReference>
<dbReference type="GeneID" id="114459008"/>
<comment type="subcellular location">
    <subcellularLocation>
        <location evidence="1">Secreted</location>
        <location evidence="1">Extracellular space</location>
        <location evidence="1">Extracellular matrix</location>
    </subcellularLocation>
</comment>
<keyword evidence="5 7" id="KW-0175">Coiled coil</keyword>
<reference evidence="12" key="2">
    <citation type="submission" date="2025-09" db="UniProtKB">
        <authorList>
            <consortium name="Ensembl"/>
        </authorList>
    </citation>
    <scope>IDENTIFICATION</scope>
</reference>
<feature type="coiled-coil region" evidence="7">
    <location>
        <begin position="665"/>
        <end position="692"/>
    </location>
</feature>
<evidence type="ECO:0000256" key="5">
    <source>
        <dbReference type="ARBA" id="ARBA00023054"/>
    </source>
</evidence>
<dbReference type="InterPro" id="IPR011489">
    <property type="entry name" value="EMI_domain"/>
</dbReference>
<proteinExistence type="predicted"/>
<dbReference type="Proteomes" id="UP000694680">
    <property type="component" value="Unassembled WGS sequence"/>
</dbReference>
<dbReference type="Pfam" id="PF07546">
    <property type="entry name" value="EMI"/>
    <property type="match status" value="1"/>
</dbReference>
<evidence type="ECO:0000256" key="8">
    <source>
        <dbReference type="SAM" id="MobiDB-lite"/>
    </source>
</evidence>
<dbReference type="Gene3D" id="2.60.120.40">
    <property type="match status" value="1"/>
</dbReference>
<dbReference type="InterPro" id="IPR050392">
    <property type="entry name" value="Collagen/C1q_domain"/>
</dbReference>
<dbReference type="PANTHER" id="PTHR15427:SF36">
    <property type="entry name" value="EMILIN-2"/>
    <property type="match status" value="1"/>
</dbReference>
<evidence type="ECO:0000256" key="6">
    <source>
        <dbReference type="ARBA" id="ARBA00023157"/>
    </source>
</evidence>
<dbReference type="PROSITE" id="PS51041">
    <property type="entry name" value="EMI"/>
    <property type="match status" value="1"/>
</dbReference>
<sequence>MELRWIVFTLFLGMLLPPGSPFHDQRTAHSGVVHRHRNRNWCAYVVHRNVSCAVHSGVESFQEPLVAPCPPYQPDCQQQVTYTARFRPRYKIAFKAVTELEWRCCPGYQGPDCKDLRPPLDRPTGQKPQPYLPPNPGYSPRHTQRAERRETAHHETRNGDADKVRVLENEVHRLSQTVLDLQSTLTGLTANLQDDTKKMLVTLLNNMQPPDGSLTTTREETPAMLDGHQATRGGIAGEKVLEKIVARMDDFNIALKSKEETLEDLKGITSNHDGQIRALMEASQSQTSAMAEIDVLQTYVDGKFETLKKDLDQRVDEQFAKLQSSCNDKIQKVQRTCEGSDDQVVLRLTKLMDTKEVELRKEIRALRLDMVAADGPVRTQRQTDPPKETGEHGDHKDLWREIDRIAEAHRILNVRIDNELTHLDAPQVTTDFGLLIEELEARINITEQNAETYCFYIEEKLSRRITDEVADLRNLLDERLNGVEDQFTKMLVEISNNSNPGMFGVSIDAIETEVNNNKFLFQGLDDKLNTLGELCSLGCSSSGISLNRESSEPPRSGVENILKDLKQCRNDIDVLNKDVSSNTSKLKGLEELVHRQSVGIERHVKTTDDLEKRLINIQDNMHGLAGAVTGLSDSLSKHGMELHGLNSTCCSAGFDGAGIPRQTSLDASSHVVEELKNQLDTFSQQVLFELNQCKQNTQSVTDKIANVNGHVTRVEQMCGRLDVVSANIKELKDGLETHIDGLRDCVNRGNVTCGAHDINMMENTINRLQAQLSAMAKHVSKDASSKDPVTTQPEGPDLTHSKPRIPQIHIPFIIPPPPYNPSHPIKTIPSSHPSTLQEPGQPLLPLAPIRPVVETGEAGPPGYIRRVTVRRGSEDSSNVPVKGFAGAPGYPPPPKPLSFQPQSTDHRGPAAAKMALTSHAAADSPASVDSSTFSNPFSFSAGLTQQLFSGDFGMIRFNRVLVNDGGHYNLHTGTFTAPLDGRYLVSGLLTAKRGERVEAVLTVSNRSVQKLQTAPRDAAADCGRGGTVSFSIVLPLRKGDRVGLMRTGGQLATSEARDILSTFSAVFLYTPQESR</sequence>
<dbReference type="SMART" id="SM00110">
    <property type="entry name" value="C1Q"/>
    <property type="match status" value="1"/>
</dbReference>
<feature type="compositionally biased region" description="Basic and acidic residues" evidence="8">
    <location>
        <begin position="144"/>
        <end position="159"/>
    </location>
</feature>
<dbReference type="Ensembl" id="ENSGWIT00000044619.1">
    <property type="protein sequence ID" value="ENSGWIP00000041084.1"/>
    <property type="gene ID" value="ENSGWIG00000020696.1"/>
</dbReference>
<feature type="domain" description="C1q" evidence="10">
    <location>
        <begin position="932"/>
        <end position="1074"/>
    </location>
</feature>
<feature type="chain" id="PRO_5034145710" evidence="9">
    <location>
        <begin position="22"/>
        <end position="1075"/>
    </location>
</feature>
<feature type="domain" description="EMI" evidence="11">
    <location>
        <begin position="38"/>
        <end position="115"/>
    </location>
</feature>
<accession>A0A8C5H9F1</accession>
<organism evidence="12 13">
    <name type="scientific">Gouania willdenowi</name>
    <name type="common">Blunt-snouted clingfish</name>
    <name type="synonym">Lepadogaster willdenowi</name>
    <dbReference type="NCBI Taxonomy" id="441366"/>
    <lineage>
        <taxon>Eukaryota</taxon>
        <taxon>Metazoa</taxon>
        <taxon>Chordata</taxon>
        <taxon>Craniata</taxon>
        <taxon>Vertebrata</taxon>
        <taxon>Euteleostomi</taxon>
        <taxon>Actinopterygii</taxon>
        <taxon>Neopterygii</taxon>
        <taxon>Teleostei</taxon>
        <taxon>Neoteleostei</taxon>
        <taxon>Acanthomorphata</taxon>
        <taxon>Ovalentaria</taxon>
        <taxon>Blenniimorphae</taxon>
        <taxon>Blenniiformes</taxon>
        <taxon>Gobiesocoidei</taxon>
        <taxon>Gobiesocidae</taxon>
        <taxon>Gobiesocinae</taxon>
        <taxon>Gouania</taxon>
    </lineage>
</organism>
<evidence type="ECO:0000256" key="4">
    <source>
        <dbReference type="ARBA" id="ARBA00022729"/>
    </source>
</evidence>
<feature type="signal peptide" evidence="9">
    <location>
        <begin position="1"/>
        <end position="21"/>
    </location>
</feature>
<evidence type="ECO:0000256" key="9">
    <source>
        <dbReference type="SAM" id="SignalP"/>
    </source>
</evidence>
<keyword evidence="6" id="KW-1015">Disulfide bond</keyword>
<dbReference type="SUPFAM" id="SSF49842">
    <property type="entry name" value="TNF-like"/>
    <property type="match status" value="1"/>
</dbReference>
<reference evidence="12" key="1">
    <citation type="submission" date="2025-08" db="UniProtKB">
        <authorList>
            <consortium name="Ensembl"/>
        </authorList>
    </citation>
    <scope>IDENTIFICATION</scope>
</reference>
<evidence type="ECO:0000256" key="7">
    <source>
        <dbReference type="SAM" id="Coils"/>
    </source>
</evidence>
<gene>
    <name evidence="12" type="primary">emilin2a</name>
</gene>
<dbReference type="PROSITE" id="PS50871">
    <property type="entry name" value="C1Q"/>
    <property type="match status" value="1"/>
</dbReference>
<feature type="region of interest" description="Disordered" evidence="8">
    <location>
        <begin position="115"/>
        <end position="159"/>
    </location>
</feature>
<keyword evidence="13" id="KW-1185">Reference proteome</keyword>
<dbReference type="CTD" id="100001725"/>
<keyword evidence="3" id="KW-0272">Extracellular matrix</keyword>
<dbReference type="Pfam" id="PF00386">
    <property type="entry name" value="C1q"/>
    <property type="match status" value="1"/>
</dbReference>
<protein>
    <submittedName>
        <fullName evidence="12">EMILIN-2-like</fullName>
    </submittedName>
</protein>
<keyword evidence="2" id="KW-0964">Secreted</keyword>
<dbReference type="RefSeq" id="XP_028297200.1">
    <property type="nucleotide sequence ID" value="XM_028441399.1"/>
</dbReference>
<dbReference type="PANTHER" id="PTHR15427">
    <property type="entry name" value="EMILIN ELASTIN MICROFIBRIL INTERFACE-LOCATED PROTEIN ELASTIN MICROFIBRIL INTERFACER"/>
    <property type="match status" value="1"/>
</dbReference>
<feature type="region of interest" description="Disordered" evidence="8">
    <location>
        <begin position="779"/>
        <end position="803"/>
    </location>
</feature>
<evidence type="ECO:0000256" key="3">
    <source>
        <dbReference type="ARBA" id="ARBA00022530"/>
    </source>
</evidence>
<feature type="region of interest" description="Disordered" evidence="8">
    <location>
        <begin position="874"/>
        <end position="918"/>
    </location>
</feature>
<dbReference type="OrthoDB" id="8785214at2759"/>
<evidence type="ECO:0000256" key="1">
    <source>
        <dbReference type="ARBA" id="ARBA00004498"/>
    </source>
</evidence>
<evidence type="ECO:0000259" key="11">
    <source>
        <dbReference type="PROSITE" id="PS51041"/>
    </source>
</evidence>
<dbReference type="InterPro" id="IPR008983">
    <property type="entry name" value="Tumour_necrosis_fac-like_dom"/>
</dbReference>
<evidence type="ECO:0000256" key="2">
    <source>
        <dbReference type="ARBA" id="ARBA00022525"/>
    </source>
</evidence>
<keyword evidence="4 9" id="KW-0732">Signal</keyword>
<evidence type="ECO:0000313" key="13">
    <source>
        <dbReference type="Proteomes" id="UP000694680"/>
    </source>
</evidence>
<name>A0A8C5H9F1_GOUWI</name>
<evidence type="ECO:0000259" key="10">
    <source>
        <dbReference type="PROSITE" id="PS50871"/>
    </source>
</evidence>